<dbReference type="EMBL" id="NOKA02000027">
    <property type="protein sequence ID" value="RDY30837.1"/>
    <property type="molecule type" value="Genomic_DNA"/>
</dbReference>
<dbReference type="GO" id="GO:0003677">
    <property type="term" value="F:DNA binding"/>
    <property type="evidence" value="ECO:0007669"/>
    <property type="project" value="UniProtKB-KW"/>
</dbReference>
<dbReference type="Proteomes" id="UP000247523">
    <property type="component" value="Unassembled WGS sequence"/>
</dbReference>
<dbReference type="InterPro" id="IPR036390">
    <property type="entry name" value="WH_DNA-bd_sf"/>
</dbReference>
<evidence type="ECO:0000313" key="7">
    <source>
        <dbReference type="Proteomes" id="UP000216411"/>
    </source>
</evidence>
<reference evidence="6 7" key="1">
    <citation type="journal article" date="2017" name="Genome Announc.">
        <title>Draft Genome Sequence of a Sporulating and Motile Strain of Lachnotalea glycerini Isolated from Water in Quebec City, Canada.</title>
        <authorList>
            <person name="Maheux A.F."/>
            <person name="Boudreau D.K."/>
            <person name="Berube E."/>
            <person name="Boissinot M."/>
            <person name="Raymond F."/>
            <person name="Brodeur S."/>
            <person name="Corbeil J."/>
            <person name="Isabel S."/>
            <person name="Omar R.F."/>
            <person name="Bergeron M.G."/>
        </authorList>
    </citation>
    <scope>NUCLEOTIDE SEQUENCE [LARGE SCALE GENOMIC DNA]</scope>
    <source>
        <strain evidence="6 7">CCRI-19302</strain>
    </source>
</reference>
<feature type="domain" description="HTH deoR-type" evidence="4">
    <location>
        <begin position="3"/>
        <end position="58"/>
    </location>
</feature>
<keyword evidence="1" id="KW-0805">Transcription regulation</keyword>
<dbReference type="PRINTS" id="PR00037">
    <property type="entry name" value="HTHLACR"/>
</dbReference>
<name>A0A255ICD8_9FIRM</name>
<gene>
    <name evidence="5" type="ORF">C8E03_1227</name>
    <name evidence="6" type="ORF">CG710_012695</name>
</gene>
<dbReference type="InterPro" id="IPR036388">
    <property type="entry name" value="WH-like_DNA-bd_sf"/>
</dbReference>
<dbReference type="RefSeq" id="WP_094378024.1">
    <property type="nucleotide sequence ID" value="NZ_NOKA02000027.1"/>
</dbReference>
<accession>A0A255ICD8</accession>
<evidence type="ECO:0000256" key="2">
    <source>
        <dbReference type="ARBA" id="ARBA00023125"/>
    </source>
</evidence>
<proteinExistence type="predicted"/>
<dbReference type="InterPro" id="IPR014036">
    <property type="entry name" value="DeoR-like_C"/>
</dbReference>
<comment type="caution">
    <text evidence="5">The sequence shown here is derived from an EMBL/GenBank/DDBJ whole genome shotgun (WGS) entry which is preliminary data.</text>
</comment>
<evidence type="ECO:0000313" key="6">
    <source>
        <dbReference type="EMBL" id="RDY30837.1"/>
    </source>
</evidence>
<sequence length="259" mass="29357">MFQIERLQMIRQMIREQKTVDVILLSKSLRVSEVTIRRDLEKLESEGILTRTYGGAVLNETLTVPSLVKEEEDAKRVISEQSKVLGELSASIVEDFDILFLDRGDSNLILAEKICSKNGVVVFTNSLDVLEIMRKYKNGKIILIGGSFDYSKNILCNFNSGVPFPDRRINKAFVHIQAADMENGIAVNDNEDAYLYAQLKSKAGSIVAIMEKPVFDKIGLYKVDDILGVDYVITEEGIPDRYKTYFYKNGVQLHQKFDL</sequence>
<dbReference type="AlphaFoldDB" id="A0A255ICD8"/>
<keyword evidence="3" id="KW-0804">Transcription</keyword>
<dbReference type="Pfam" id="PF08220">
    <property type="entry name" value="HTH_DeoR"/>
    <property type="match status" value="1"/>
</dbReference>
<protein>
    <submittedName>
        <fullName evidence="5">DeoR family transcriptional regulator</fullName>
    </submittedName>
    <submittedName>
        <fullName evidence="6">DeoR/GlpR transcriptional regulator</fullName>
    </submittedName>
</protein>
<dbReference type="InterPro" id="IPR050313">
    <property type="entry name" value="Carb_Metab_HTH_regulators"/>
</dbReference>
<dbReference type="Proteomes" id="UP000216411">
    <property type="component" value="Unassembled WGS sequence"/>
</dbReference>
<dbReference type="EMBL" id="QICS01000022">
    <property type="protein sequence ID" value="PXV84749.1"/>
    <property type="molecule type" value="Genomic_DNA"/>
</dbReference>
<dbReference type="Gene3D" id="1.10.10.10">
    <property type="entry name" value="Winged helix-like DNA-binding domain superfamily/Winged helix DNA-binding domain"/>
    <property type="match status" value="1"/>
</dbReference>
<evidence type="ECO:0000259" key="4">
    <source>
        <dbReference type="PROSITE" id="PS51000"/>
    </source>
</evidence>
<dbReference type="InterPro" id="IPR018356">
    <property type="entry name" value="Tscrpt_reg_HTH_DeoR_CS"/>
</dbReference>
<dbReference type="SMART" id="SM00420">
    <property type="entry name" value="HTH_DEOR"/>
    <property type="match status" value="1"/>
</dbReference>
<dbReference type="SMART" id="SM01134">
    <property type="entry name" value="DeoRC"/>
    <property type="match status" value="1"/>
</dbReference>
<reference evidence="5 8" key="2">
    <citation type="submission" date="2018-05" db="EMBL/GenBank/DDBJ databases">
        <title>Genomic Encyclopedia of Type Strains, Phase IV (KMG-IV): sequencing the most valuable type-strain genomes for metagenomic binning, comparative biology and taxonomic classification.</title>
        <authorList>
            <person name="Goeker M."/>
        </authorList>
    </citation>
    <scope>NUCLEOTIDE SEQUENCE [LARGE SCALE GENOMIC DNA]</scope>
    <source>
        <strain evidence="5 8">DSM 28816</strain>
    </source>
</reference>
<evidence type="ECO:0000313" key="8">
    <source>
        <dbReference type="Proteomes" id="UP000247523"/>
    </source>
</evidence>
<evidence type="ECO:0000256" key="3">
    <source>
        <dbReference type="ARBA" id="ARBA00023163"/>
    </source>
</evidence>
<dbReference type="GO" id="GO:0003700">
    <property type="term" value="F:DNA-binding transcription factor activity"/>
    <property type="evidence" value="ECO:0007669"/>
    <property type="project" value="InterPro"/>
</dbReference>
<evidence type="ECO:0000256" key="1">
    <source>
        <dbReference type="ARBA" id="ARBA00023015"/>
    </source>
</evidence>
<dbReference type="SUPFAM" id="SSF100950">
    <property type="entry name" value="NagB/RpiA/CoA transferase-like"/>
    <property type="match status" value="1"/>
</dbReference>
<dbReference type="Pfam" id="PF00455">
    <property type="entry name" value="DeoRC"/>
    <property type="match status" value="1"/>
</dbReference>
<dbReference type="PROSITE" id="PS51000">
    <property type="entry name" value="HTH_DEOR_2"/>
    <property type="match status" value="1"/>
</dbReference>
<dbReference type="PROSITE" id="PS00894">
    <property type="entry name" value="HTH_DEOR_1"/>
    <property type="match status" value="1"/>
</dbReference>
<dbReference type="OrthoDB" id="9797223at2"/>
<keyword evidence="7" id="KW-1185">Reference proteome</keyword>
<organism evidence="5 8">
    <name type="scientific">Lachnotalea glycerini</name>
    <dbReference type="NCBI Taxonomy" id="1763509"/>
    <lineage>
        <taxon>Bacteria</taxon>
        <taxon>Bacillati</taxon>
        <taxon>Bacillota</taxon>
        <taxon>Clostridia</taxon>
        <taxon>Lachnospirales</taxon>
        <taxon>Lachnospiraceae</taxon>
        <taxon>Lachnotalea</taxon>
    </lineage>
</organism>
<dbReference type="PANTHER" id="PTHR30363:SF44">
    <property type="entry name" value="AGA OPERON TRANSCRIPTIONAL REPRESSOR-RELATED"/>
    <property type="match status" value="1"/>
</dbReference>
<keyword evidence="2" id="KW-0238">DNA-binding</keyword>
<dbReference type="InterPro" id="IPR001034">
    <property type="entry name" value="DeoR_HTH"/>
</dbReference>
<reference evidence="6" key="3">
    <citation type="submission" date="2018-07" db="EMBL/GenBank/DDBJ databases">
        <authorList>
            <person name="Quirk P.G."/>
            <person name="Krulwich T.A."/>
        </authorList>
    </citation>
    <scope>NUCLEOTIDE SEQUENCE</scope>
    <source>
        <strain evidence="6">CCRI-19302</strain>
    </source>
</reference>
<dbReference type="InterPro" id="IPR037171">
    <property type="entry name" value="NagB/RpiA_transferase-like"/>
</dbReference>
<dbReference type="PANTHER" id="PTHR30363">
    <property type="entry name" value="HTH-TYPE TRANSCRIPTIONAL REGULATOR SRLR-RELATED"/>
    <property type="match status" value="1"/>
</dbReference>
<dbReference type="SUPFAM" id="SSF46785">
    <property type="entry name" value="Winged helix' DNA-binding domain"/>
    <property type="match status" value="1"/>
</dbReference>
<evidence type="ECO:0000313" key="5">
    <source>
        <dbReference type="EMBL" id="PXV84749.1"/>
    </source>
</evidence>